<sequence length="145" mass="16318">METVTHRPLVSLLGCAKDAFTAEFDRRLRASEFDSLSLAHAANVLRHVGEGRHQASRIVELCGVSKQAVSQQITHLERNGYLRVSPHPTDHRARVLEATEKGRRAKAFVDRTLADIETDWFDSLGVDDGPQLRRILMGLMERFDA</sequence>
<dbReference type="Pfam" id="PF12802">
    <property type="entry name" value="MarR_2"/>
    <property type="match status" value="1"/>
</dbReference>
<feature type="domain" description="HTH marR-type" evidence="1">
    <location>
        <begin position="26"/>
        <end position="129"/>
    </location>
</feature>
<dbReference type="Gene3D" id="1.10.10.10">
    <property type="entry name" value="Winged helix-like DNA-binding domain superfamily/Winged helix DNA-binding domain"/>
    <property type="match status" value="1"/>
</dbReference>
<reference evidence="2 3" key="1">
    <citation type="submission" date="2024-04" db="EMBL/GenBank/DDBJ databases">
        <title>Isolation of an actinomycete strain from pig manure.</title>
        <authorList>
            <person name="Gong T."/>
            <person name="Yu Z."/>
            <person name="An M."/>
            <person name="Wei C."/>
            <person name="Yang W."/>
            <person name="Liu L."/>
        </authorList>
    </citation>
    <scope>NUCLEOTIDE SEQUENCE [LARGE SCALE GENOMIC DNA]</scope>
    <source>
        <strain evidence="2 3">ZF39</strain>
    </source>
</reference>
<accession>A0ABZ3FLU0</accession>
<evidence type="ECO:0000259" key="1">
    <source>
        <dbReference type="SMART" id="SM00347"/>
    </source>
</evidence>
<evidence type="ECO:0000313" key="2">
    <source>
        <dbReference type="EMBL" id="XAN07021.1"/>
    </source>
</evidence>
<dbReference type="InterPro" id="IPR000835">
    <property type="entry name" value="HTH_MarR-typ"/>
</dbReference>
<proteinExistence type="predicted"/>
<dbReference type="InterPro" id="IPR036388">
    <property type="entry name" value="WH-like_DNA-bd_sf"/>
</dbReference>
<evidence type="ECO:0000313" key="3">
    <source>
        <dbReference type="Proteomes" id="UP001442841"/>
    </source>
</evidence>
<protein>
    <submittedName>
        <fullName evidence="2">MarR family transcriptional regulator</fullName>
    </submittedName>
</protein>
<name>A0ABZ3FLU0_9ACTN</name>
<dbReference type="EMBL" id="CP154795">
    <property type="protein sequence ID" value="XAN07021.1"/>
    <property type="molecule type" value="Genomic_DNA"/>
</dbReference>
<keyword evidence="3" id="KW-1185">Reference proteome</keyword>
<dbReference type="Proteomes" id="UP001442841">
    <property type="component" value="Chromosome"/>
</dbReference>
<dbReference type="InterPro" id="IPR039422">
    <property type="entry name" value="MarR/SlyA-like"/>
</dbReference>
<dbReference type="SUPFAM" id="SSF46785">
    <property type="entry name" value="Winged helix' DNA-binding domain"/>
    <property type="match status" value="1"/>
</dbReference>
<organism evidence="2 3">
    <name type="scientific">Ammonicoccus fulvus</name>
    <dbReference type="NCBI Taxonomy" id="3138240"/>
    <lineage>
        <taxon>Bacteria</taxon>
        <taxon>Bacillati</taxon>
        <taxon>Actinomycetota</taxon>
        <taxon>Actinomycetes</taxon>
        <taxon>Propionibacteriales</taxon>
        <taxon>Propionibacteriaceae</taxon>
        <taxon>Ammonicoccus</taxon>
    </lineage>
</organism>
<dbReference type="RefSeq" id="WP_425308467.1">
    <property type="nucleotide sequence ID" value="NZ_CP154795.1"/>
</dbReference>
<dbReference type="PANTHER" id="PTHR33164">
    <property type="entry name" value="TRANSCRIPTIONAL REGULATOR, MARR FAMILY"/>
    <property type="match status" value="1"/>
</dbReference>
<dbReference type="SMART" id="SM00347">
    <property type="entry name" value="HTH_MARR"/>
    <property type="match status" value="1"/>
</dbReference>
<gene>
    <name evidence="2" type="ORF">AADG42_06825</name>
</gene>
<dbReference type="PANTHER" id="PTHR33164:SF101">
    <property type="entry name" value="TRANSCRIPTIONAL REPRESSOR MPRA"/>
    <property type="match status" value="1"/>
</dbReference>
<dbReference type="InterPro" id="IPR036390">
    <property type="entry name" value="WH_DNA-bd_sf"/>
</dbReference>